<proteinExistence type="inferred from homology"/>
<gene>
    <name evidence="5 9" type="primary">truB</name>
    <name evidence="9" type="ORF">J7I44_01490</name>
</gene>
<dbReference type="InterPro" id="IPR032819">
    <property type="entry name" value="TruB_C"/>
</dbReference>
<protein>
    <recommendedName>
        <fullName evidence="5">tRNA pseudouridine synthase B</fullName>
        <ecNumber evidence="5">5.4.99.25</ecNumber>
    </recommendedName>
    <alternativeName>
        <fullName evidence="5">tRNA pseudouridine(55) synthase</fullName>
        <shortName evidence="5">Psi55 synthase</shortName>
    </alternativeName>
    <alternativeName>
        <fullName evidence="5">tRNA pseudouridylate synthase</fullName>
    </alternativeName>
    <alternativeName>
        <fullName evidence="5">tRNA-uridine isomerase</fullName>
    </alternativeName>
</protein>
<dbReference type="Gene3D" id="2.30.130.10">
    <property type="entry name" value="PUA domain"/>
    <property type="match status" value="1"/>
</dbReference>
<dbReference type="Pfam" id="PF16198">
    <property type="entry name" value="TruB_C_2"/>
    <property type="match status" value="1"/>
</dbReference>
<organism evidence="9 10">
    <name type="scientific">Frateuria flava</name>
    <dbReference type="NCBI Taxonomy" id="2821489"/>
    <lineage>
        <taxon>Bacteria</taxon>
        <taxon>Pseudomonadati</taxon>
        <taxon>Pseudomonadota</taxon>
        <taxon>Gammaproteobacteria</taxon>
        <taxon>Lysobacterales</taxon>
        <taxon>Rhodanobacteraceae</taxon>
        <taxon>Frateuria</taxon>
    </lineage>
</organism>
<feature type="active site" description="Nucleophile" evidence="5">
    <location>
        <position position="59"/>
    </location>
</feature>
<feature type="domain" description="tRNA pseudouridine synthase II TruB subfamily 2 C-terminal" evidence="7">
    <location>
        <begin position="257"/>
        <end position="302"/>
    </location>
</feature>
<keyword evidence="4 5" id="KW-0413">Isomerase</keyword>
<dbReference type="SUPFAM" id="SSF55120">
    <property type="entry name" value="Pseudouridine synthase"/>
    <property type="match status" value="1"/>
</dbReference>
<evidence type="ECO:0000256" key="2">
    <source>
        <dbReference type="ARBA" id="ARBA00005642"/>
    </source>
</evidence>
<comment type="similarity">
    <text evidence="2 5">Belongs to the pseudouridine synthase TruB family. Type 1 subfamily.</text>
</comment>
<dbReference type="Gene3D" id="3.30.2350.10">
    <property type="entry name" value="Pseudouridine synthase"/>
    <property type="match status" value="1"/>
</dbReference>
<dbReference type="PANTHER" id="PTHR13767:SF2">
    <property type="entry name" value="PSEUDOURIDYLATE SYNTHASE TRUB1"/>
    <property type="match status" value="1"/>
</dbReference>
<evidence type="ECO:0000259" key="6">
    <source>
        <dbReference type="Pfam" id="PF01509"/>
    </source>
</evidence>
<evidence type="ECO:0000313" key="9">
    <source>
        <dbReference type="EMBL" id="MBP1472952.1"/>
    </source>
</evidence>
<comment type="function">
    <text evidence="5">Responsible for synthesis of pseudouridine from uracil-55 in the psi GC loop of transfer RNAs.</text>
</comment>
<dbReference type="SUPFAM" id="SSF88697">
    <property type="entry name" value="PUA domain-like"/>
    <property type="match status" value="1"/>
</dbReference>
<evidence type="ECO:0000256" key="3">
    <source>
        <dbReference type="ARBA" id="ARBA00022694"/>
    </source>
</evidence>
<dbReference type="Pfam" id="PF01509">
    <property type="entry name" value="TruB_N"/>
    <property type="match status" value="1"/>
</dbReference>
<evidence type="ECO:0000256" key="1">
    <source>
        <dbReference type="ARBA" id="ARBA00000385"/>
    </source>
</evidence>
<dbReference type="NCBIfam" id="TIGR00431">
    <property type="entry name" value="TruB"/>
    <property type="match status" value="1"/>
</dbReference>
<dbReference type="Proteomes" id="UP000823790">
    <property type="component" value="Unassembled WGS sequence"/>
</dbReference>
<dbReference type="InterPro" id="IPR002501">
    <property type="entry name" value="PsdUridine_synth_N"/>
</dbReference>
<dbReference type="InterPro" id="IPR015947">
    <property type="entry name" value="PUA-like_sf"/>
</dbReference>
<sequence length="318" mass="33860">MAKASRNRRGSHRDSAPELRDLHGILLLDKPLGLSSNQALQAARRLLRAAKGGHTGALDPLATGLLPLCFGEGTKIAGMLLGSRKAYLAECRLGLTTTTADLEGDIVEQRPVPALDPATIEQALATLRGRITQVPPAYSALKQGGEPLYVKARRGESVEVPPREVEVHRLELMAHVGDRLQLMVECGPGTYIRSLAVDLGERLGCGAHLTSLRRLWVEPFREPAMVTLAELEQVAGQGETAAEALLLPLAAGLANLPALMLDAPQALAVTLGQQIPWPGIADQGCSAAFDPDGRLLALVEPDPIGRIRIVRGFNLPSP</sequence>
<dbReference type="InterPro" id="IPR014780">
    <property type="entry name" value="tRNA_psdUridine_synth_TruB"/>
</dbReference>
<comment type="caution">
    <text evidence="9">The sequence shown here is derived from an EMBL/GenBank/DDBJ whole genome shotgun (WGS) entry which is preliminary data.</text>
</comment>
<reference evidence="9 10" key="1">
    <citation type="submission" date="2021-04" db="EMBL/GenBank/DDBJ databases">
        <authorList>
            <person name="Huq M.A."/>
        </authorList>
    </citation>
    <scope>NUCLEOTIDE SEQUENCE [LARGE SCALE GENOMIC DNA]</scope>
    <source>
        <strain evidence="9 10">MAH-13</strain>
    </source>
</reference>
<accession>A0ABS4DIR9</accession>
<dbReference type="HAMAP" id="MF_01080">
    <property type="entry name" value="TruB_bact"/>
    <property type="match status" value="1"/>
</dbReference>
<feature type="domain" description="tRNA pseudouridylate synthase B C-terminal" evidence="8">
    <location>
        <begin position="193"/>
        <end position="251"/>
    </location>
</feature>
<dbReference type="GO" id="GO:0160148">
    <property type="term" value="F:tRNA pseudouridine(55) synthase activity"/>
    <property type="evidence" value="ECO:0007669"/>
    <property type="project" value="UniProtKB-EC"/>
</dbReference>
<dbReference type="PANTHER" id="PTHR13767">
    <property type="entry name" value="TRNA-PSEUDOURIDINE SYNTHASE"/>
    <property type="match status" value="1"/>
</dbReference>
<dbReference type="RefSeq" id="WP_209614773.1">
    <property type="nucleotide sequence ID" value="NZ_JAGJRS010000003.1"/>
</dbReference>
<dbReference type="InterPro" id="IPR036974">
    <property type="entry name" value="PUA_sf"/>
</dbReference>
<feature type="domain" description="Pseudouridine synthase II N-terminal" evidence="6">
    <location>
        <begin position="44"/>
        <end position="192"/>
    </location>
</feature>
<dbReference type="EC" id="5.4.99.25" evidence="5"/>
<keyword evidence="3 5" id="KW-0819">tRNA processing</keyword>
<keyword evidence="10" id="KW-1185">Reference proteome</keyword>
<evidence type="ECO:0000259" key="7">
    <source>
        <dbReference type="Pfam" id="PF09142"/>
    </source>
</evidence>
<evidence type="ECO:0000256" key="4">
    <source>
        <dbReference type="ARBA" id="ARBA00023235"/>
    </source>
</evidence>
<comment type="catalytic activity">
    <reaction evidence="1 5">
        <text>uridine(55) in tRNA = pseudouridine(55) in tRNA</text>
        <dbReference type="Rhea" id="RHEA:42532"/>
        <dbReference type="Rhea" id="RHEA-COMP:10101"/>
        <dbReference type="Rhea" id="RHEA-COMP:10102"/>
        <dbReference type="ChEBI" id="CHEBI:65314"/>
        <dbReference type="ChEBI" id="CHEBI:65315"/>
        <dbReference type="EC" id="5.4.99.25"/>
    </reaction>
</comment>
<evidence type="ECO:0000259" key="8">
    <source>
        <dbReference type="Pfam" id="PF16198"/>
    </source>
</evidence>
<dbReference type="InterPro" id="IPR015225">
    <property type="entry name" value="tRNA_psdUridine_synth_fam2_C"/>
</dbReference>
<dbReference type="Pfam" id="PF09142">
    <property type="entry name" value="TruB_C"/>
    <property type="match status" value="1"/>
</dbReference>
<dbReference type="EMBL" id="JAGJRS010000003">
    <property type="protein sequence ID" value="MBP1472952.1"/>
    <property type="molecule type" value="Genomic_DNA"/>
</dbReference>
<dbReference type="CDD" id="cd02573">
    <property type="entry name" value="PseudoU_synth_EcTruB"/>
    <property type="match status" value="1"/>
</dbReference>
<evidence type="ECO:0000256" key="5">
    <source>
        <dbReference type="HAMAP-Rule" id="MF_01080"/>
    </source>
</evidence>
<evidence type="ECO:0000313" key="10">
    <source>
        <dbReference type="Proteomes" id="UP000823790"/>
    </source>
</evidence>
<dbReference type="InterPro" id="IPR020103">
    <property type="entry name" value="PsdUridine_synth_cat_dom_sf"/>
</dbReference>
<name>A0ABS4DIR9_9GAMM</name>